<feature type="transmembrane region" description="Helical" evidence="1">
    <location>
        <begin position="304"/>
        <end position="330"/>
    </location>
</feature>
<feature type="transmembrane region" description="Helical" evidence="1">
    <location>
        <begin position="227"/>
        <end position="247"/>
    </location>
</feature>
<feature type="transmembrane region" description="Helical" evidence="1">
    <location>
        <begin position="267"/>
        <end position="284"/>
    </location>
</feature>
<dbReference type="EMBL" id="MTYJ01000016">
    <property type="protein sequence ID" value="OQV22648.1"/>
    <property type="molecule type" value="Genomic_DNA"/>
</dbReference>
<name>A0A1W0X5G8_HYPEX</name>
<gene>
    <name evidence="2" type="ORF">BV898_03473</name>
</gene>
<accession>A0A1W0X5G8</accession>
<evidence type="ECO:0000256" key="1">
    <source>
        <dbReference type="SAM" id="Phobius"/>
    </source>
</evidence>
<reference evidence="3" key="1">
    <citation type="submission" date="2017-01" db="EMBL/GenBank/DDBJ databases">
        <title>Comparative genomics of anhydrobiosis in the tardigrade Hypsibius dujardini.</title>
        <authorList>
            <person name="Yoshida Y."/>
            <person name="Koutsovoulos G."/>
            <person name="Laetsch D."/>
            <person name="Stevens L."/>
            <person name="Kumar S."/>
            <person name="Horikawa D."/>
            <person name="Ishino K."/>
            <person name="Komine S."/>
            <person name="Tomita M."/>
            <person name="Blaxter M."/>
            <person name="Arakawa K."/>
        </authorList>
    </citation>
    <scope>NUCLEOTIDE SEQUENCE [LARGE SCALE GENOMIC DNA]</scope>
    <source>
        <strain evidence="3">Z151</strain>
    </source>
</reference>
<dbReference type="Proteomes" id="UP000192578">
    <property type="component" value="Unassembled WGS sequence"/>
</dbReference>
<sequence>MFLDRNGSSLGIGRLPSAGGHDRQNRMAHRVFPGRRSLFPVRLRCRSDVSVRAVDHIRMERRFQCPHPKTTYFEMVINFLLGLFWLTAGIVELAITCREGWNGQYSRFDVNNRLIDDQGRLLDANTLQVIATATPSTLVGSRIVYAVPNMLYQDWGCRIAAGSLALFLGVFHLVSFALAVLAAIGIGLIGSRREERRLGEPHSVPGTTQIVIEATSFPREMFLPGEVYYLCAHSVAMAVLLVVVMTYFTHTVSSMLVPKGTALEMKMNTALALVLLIAGIVEIVQTEQWKMNESGQSLMTGNEYAVRIAGGVVALLNGVLCIISFVLSYLELRGPKTD</sequence>
<feature type="transmembrane region" description="Helical" evidence="1">
    <location>
        <begin position="159"/>
        <end position="189"/>
    </location>
</feature>
<evidence type="ECO:0000313" key="2">
    <source>
        <dbReference type="EMBL" id="OQV22648.1"/>
    </source>
</evidence>
<keyword evidence="1" id="KW-0812">Transmembrane</keyword>
<proteinExistence type="predicted"/>
<dbReference type="AlphaFoldDB" id="A0A1W0X5G8"/>
<keyword evidence="1" id="KW-1133">Transmembrane helix</keyword>
<evidence type="ECO:0008006" key="4">
    <source>
        <dbReference type="Google" id="ProtNLM"/>
    </source>
</evidence>
<evidence type="ECO:0000313" key="3">
    <source>
        <dbReference type="Proteomes" id="UP000192578"/>
    </source>
</evidence>
<organism evidence="2 3">
    <name type="scientific">Hypsibius exemplaris</name>
    <name type="common">Freshwater tardigrade</name>
    <dbReference type="NCBI Taxonomy" id="2072580"/>
    <lineage>
        <taxon>Eukaryota</taxon>
        <taxon>Metazoa</taxon>
        <taxon>Ecdysozoa</taxon>
        <taxon>Tardigrada</taxon>
        <taxon>Eutardigrada</taxon>
        <taxon>Parachela</taxon>
        <taxon>Hypsibioidea</taxon>
        <taxon>Hypsibiidae</taxon>
        <taxon>Hypsibius</taxon>
    </lineage>
</organism>
<protein>
    <recommendedName>
        <fullName evidence="4">MARVEL domain-containing protein</fullName>
    </recommendedName>
</protein>
<keyword evidence="3" id="KW-1185">Reference proteome</keyword>
<keyword evidence="1" id="KW-0472">Membrane</keyword>
<comment type="caution">
    <text evidence="2">The sequence shown here is derived from an EMBL/GenBank/DDBJ whole genome shotgun (WGS) entry which is preliminary data.</text>
</comment>